<dbReference type="STRING" id="61395.A0A1Y1WJI4"/>
<gene>
    <name evidence="1" type="ORF">DL89DRAFT_280294</name>
</gene>
<sequence length="586" mass="66034">MAEYTLDQQIYIHRALAEISPYTRGFLPFHDEQAFMKTTRMSVLKFLRLVDLLKSHRLLAVDDIRDAALQIAFTLFRLCSTHSISIAAEKFQILPAQGRKYTVRVVQAIVDTLQHLISFPDPVSSQARQSALRFKDRAGYLGAGNIWLSYKPEYQRELFLCRDEGSEGNPGIRILAAVSDECRFMYLFVECPASYSYKEVMCASPLYQNQGSFLKEKAQISPRPYLENQYMMDAPHGQTALNVPCPPHVSAVMAVGNTFSMWKRVFPSLIQLPLLIRSHSSLQSCKSPAPCMSNDWVSWMPCTIAKAAQAALRLILVIRLAPSPVPAPPAATHSHMQTVHCRNCKGCLVGVSRLAVRQARHAVQLAHISPTHIRKMQFADSPEDRAYIDLCLSGLSDDTKNLLPFGNPDAFMQLVRMSPLMFFKLVELLEPHKAFHGRMSKQREVAFQVALILIRLGSTTDKINTMAKRYKISMVTIGMLEHRVVTAILDKMKSYATWPKNPTDVVRATRQQGAPTHNMNRVGYLAAGKIYLSYAPSYRKAEFVAEEDKGQIRNGYFSIRVLAVISPTTNRFLHFFAGKPGFSLQQ</sequence>
<evidence type="ECO:0008006" key="3">
    <source>
        <dbReference type="Google" id="ProtNLM"/>
    </source>
</evidence>
<organism evidence="1 2">
    <name type="scientific">Linderina pennispora</name>
    <dbReference type="NCBI Taxonomy" id="61395"/>
    <lineage>
        <taxon>Eukaryota</taxon>
        <taxon>Fungi</taxon>
        <taxon>Fungi incertae sedis</taxon>
        <taxon>Zoopagomycota</taxon>
        <taxon>Kickxellomycotina</taxon>
        <taxon>Kickxellomycetes</taxon>
        <taxon>Kickxellales</taxon>
        <taxon>Kickxellaceae</taxon>
        <taxon>Linderina</taxon>
    </lineage>
</organism>
<accession>A0A1Y1WJI4</accession>
<dbReference type="GeneID" id="63806234"/>
<dbReference type="AlphaFoldDB" id="A0A1Y1WJI4"/>
<dbReference type="EMBL" id="MCFD01000001">
    <property type="protein sequence ID" value="ORX73740.1"/>
    <property type="molecule type" value="Genomic_DNA"/>
</dbReference>
<name>A0A1Y1WJI4_9FUNG</name>
<dbReference type="RefSeq" id="XP_040746951.1">
    <property type="nucleotide sequence ID" value="XM_040889586.1"/>
</dbReference>
<comment type="caution">
    <text evidence="1">The sequence shown here is derived from an EMBL/GenBank/DDBJ whole genome shotgun (WGS) entry which is preliminary data.</text>
</comment>
<proteinExistence type="predicted"/>
<dbReference type="Proteomes" id="UP000193922">
    <property type="component" value="Unassembled WGS sequence"/>
</dbReference>
<evidence type="ECO:0000313" key="1">
    <source>
        <dbReference type="EMBL" id="ORX73740.1"/>
    </source>
</evidence>
<keyword evidence="2" id="KW-1185">Reference proteome</keyword>
<evidence type="ECO:0000313" key="2">
    <source>
        <dbReference type="Proteomes" id="UP000193922"/>
    </source>
</evidence>
<reference evidence="1 2" key="1">
    <citation type="submission" date="2016-07" db="EMBL/GenBank/DDBJ databases">
        <title>Pervasive Adenine N6-methylation of Active Genes in Fungi.</title>
        <authorList>
            <consortium name="DOE Joint Genome Institute"/>
            <person name="Mondo S.J."/>
            <person name="Dannebaum R.O."/>
            <person name="Kuo R.C."/>
            <person name="Labutti K."/>
            <person name="Haridas S."/>
            <person name="Kuo A."/>
            <person name="Salamov A."/>
            <person name="Ahrendt S.R."/>
            <person name="Lipzen A."/>
            <person name="Sullivan W."/>
            <person name="Andreopoulos W.B."/>
            <person name="Clum A."/>
            <person name="Lindquist E."/>
            <person name="Daum C."/>
            <person name="Ramamoorthy G.K."/>
            <person name="Gryganskyi A."/>
            <person name="Culley D."/>
            <person name="Magnuson J.K."/>
            <person name="James T.Y."/>
            <person name="O'Malley M.A."/>
            <person name="Stajich J.E."/>
            <person name="Spatafora J.W."/>
            <person name="Visel A."/>
            <person name="Grigoriev I.V."/>
        </authorList>
    </citation>
    <scope>NUCLEOTIDE SEQUENCE [LARGE SCALE GENOMIC DNA]</scope>
    <source>
        <strain evidence="1 2">ATCC 12442</strain>
    </source>
</reference>
<dbReference type="OrthoDB" id="2408877at2759"/>
<protein>
    <recommendedName>
        <fullName evidence="3">DDE Tnp4 domain-containing protein</fullName>
    </recommendedName>
</protein>